<comment type="caution">
    <text evidence="3">The sequence shown here is derived from an EMBL/GenBank/DDBJ whole genome shotgun (WGS) entry which is preliminary data.</text>
</comment>
<dbReference type="EMBL" id="JASPKZ010002317">
    <property type="protein sequence ID" value="KAJ9595756.1"/>
    <property type="molecule type" value="Genomic_DNA"/>
</dbReference>
<keyword evidence="1" id="KW-0175">Coiled coil</keyword>
<organism evidence="3 4">
    <name type="scientific">Diploptera punctata</name>
    <name type="common">Pacific beetle cockroach</name>
    <dbReference type="NCBI Taxonomy" id="6984"/>
    <lineage>
        <taxon>Eukaryota</taxon>
        <taxon>Metazoa</taxon>
        <taxon>Ecdysozoa</taxon>
        <taxon>Arthropoda</taxon>
        <taxon>Hexapoda</taxon>
        <taxon>Insecta</taxon>
        <taxon>Pterygota</taxon>
        <taxon>Neoptera</taxon>
        <taxon>Polyneoptera</taxon>
        <taxon>Dictyoptera</taxon>
        <taxon>Blattodea</taxon>
        <taxon>Blaberoidea</taxon>
        <taxon>Blaberidae</taxon>
        <taxon>Diplopterinae</taxon>
        <taxon>Diploptera</taxon>
    </lineage>
</organism>
<dbReference type="PANTHER" id="PTHR15157:SF5">
    <property type="entry name" value="UV RADIATION RESISTANCE-ASSOCIATED GENE PROTEIN"/>
    <property type="match status" value="1"/>
</dbReference>
<dbReference type="Pfam" id="PF10186">
    <property type="entry name" value="ATG14"/>
    <property type="match status" value="1"/>
</dbReference>
<reference evidence="3" key="1">
    <citation type="journal article" date="2023" name="IScience">
        <title>Live-bearing cockroach genome reveals convergent evolutionary mechanisms linked to viviparity in insects and beyond.</title>
        <authorList>
            <person name="Fouks B."/>
            <person name="Harrison M.C."/>
            <person name="Mikhailova A.A."/>
            <person name="Marchal E."/>
            <person name="English S."/>
            <person name="Carruthers M."/>
            <person name="Jennings E.C."/>
            <person name="Chiamaka E.L."/>
            <person name="Frigard R.A."/>
            <person name="Pippel M."/>
            <person name="Attardo G.M."/>
            <person name="Benoit J.B."/>
            <person name="Bornberg-Bauer E."/>
            <person name="Tobe S.S."/>
        </authorList>
    </citation>
    <scope>NUCLEOTIDE SEQUENCE</scope>
    <source>
        <strain evidence="3">Stay&amp;Tobe</strain>
    </source>
</reference>
<evidence type="ECO:0008006" key="5">
    <source>
        <dbReference type="Google" id="ProtNLM"/>
    </source>
</evidence>
<evidence type="ECO:0000313" key="4">
    <source>
        <dbReference type="Proteomes" id="UP001233999"/>
    </source>
</evidence>
<dbReference type="GO" id="GO:0032991">
    <property type="term" value="C:protein-containing complex"/>
    <property type="evidence" value="ECO:0007669"/>
    <property type="project" value="UniProtKB-ARBA"/>
</dbReference>
<evidence type="ECO:0000256" key="2">
    <source>
        <dbReference type="SAM" id="MobiDB-lite"/>
    </source>
</evidence>
<dbReference type="InterPro" id="IPR018791">
    <property type="entry name" value="UV_resistance/autophagy_Atg14"/>
</dbReference>
<reference evidence="3" key="2">
    <citation type="submission" date="2023-05" db="EMBL/GenBank/DDBJ databases">
        <authorList>
            <person name="Fouks B."/>
        </authorList>
    </citation>
    <scope>NUCLEOTIDE SEQUENCE</scope>
    <source>
        <strain evidence="3">Stay&amp;Tobe</strain>
        <tissue evidence="3">Testes</tissue>
    </source>
</reference>
<dbReference type="GO" id="GO:0005768">
    <property type="term" value="C:endosome"/>
    <property type="evidence" value="ECO:0007669"/>
    <property type="project" value="TreeGrafter"/>
</dbReference>
<sequence length="676" mass="76997">MRKSVNTMKVKDLSKGSFYYTLHLTTMSAPFYTSEKLESENPKWSEIEVGDIICHVNAAVSGIVIRLWLHREGEQDHVVTVWGVYFNGLMYLGPKPSFDSSSLKSNTIVFHMHGGYFTAPECIKDTPQKIRKLAVKVNSSDTQPSYSVNLLLRLHTIQQAIKKQMQAAQILRDKISAGGFTTNESRENAVLRRLLNKSRPKAPERQELLRVKKQVELVRFRVTTLSQEKSRKLSVLHQLEKTKTNLMEANQERGMDLMNRYQNLHKDMEHLKEWKKNFVDMREAYLHASAQLSFRRKQLISELNHIYPIVQANNKHTICGVHLPNSEDFAGHDELRISIALGFVAHLVQMISIFLQLPLRYPVNHFGSRSKIIDHITEKIPDKDREFPLFSRGKDKLQFNYGVYLLNKNIAQLRWYFSLPTQDLRATLPNLTALLHLRPGPNMLEMHHRTMSGSSLDMQSSSQNVSPIGSLQPTGGFRRQLPAGPTKQFQKGHRISKSMGYSELETKELGTTGSLSYSLDKGLDEYEEIKKAEETLQPTNILATKQQSLSHVGSEPILTNVQEHLTVRVDHEAVSSGDEAQKCFLQSWQARGPAPVCSDDDLDIVQNSTETKHNENRMNGDCEIVKEEKNCELDNMIESSMMDSVLARRTEALARRTGSFNMVRSRHGSFIDDAPS</sequence>
<proteinExistence type="predicted"/>
<name>A0AAD8ABT8_DIPPU</name>
<evidence type="ECO:0000256" key="1">
    <source>
        <dbReference type="ARBA" id="ARBA00023054"/>
    </source>
</evidence>
<dbReference type="AlphaFoldDB" id="A0AAD8ABT8"/>
<dbReference type="PANTHER" id="PTHR15157">
    <property type="entry name" value="UV RADIATION RESISTANCE-ASSOCIATED GENE PROTEIN"/>
    <property type="match status" value="1"/>
</dbReference>
<dbReference type="GO" id="GO:0000323">
    <property type="term" value="C:lytic vacuole"/>
    <property type="evidence" value="ECO:0007669"/>
    <property type="project" value="TreeGrafter"/>
</dbReference>
<dbReference type="GO" id="GO:0000149">
    <property type="term" value="F:SNARE binding"/>
    <property type="evidence" value="ECO:0007669"/>
    <property type="project" value="TreeGrafter"/>
</dbReference>
<dbReference type="Proteomes" id="UP001233999">
    <property type="component" value="Unassembled WGS sequence"/>
</dbReference>
<accession>A0AAD8ABT8</accession>
<protein>
    <recommendedName>
        <fullName evidence="5">UV radiation resistance-associated gene protein</fullName>
    </recommendedName>
</protein>
<evidence type="ECO:0000313" key="3">
    <source>
        <dbReference type="EMBL" id="KAJ9595756.1"/>
    </source>
</evidence>
<gene>
    <name evidence="3" type="ORF">L9F63_013075</name>
</gene>
<keyword evidence="4" id="KW-1185">Reference proteome</keyword>
<feature type="region of interest" description="Disordered" evidence="2">
    <location>
        <begin position="473"/>
        <end position="502"/>
    </location>
</feature>
<dbReference type="GO" id="GO:0035493">
    <property type="term" value="P:SNARE complex assembly"/>
    <property type="evidence" value="ECO:0007669"/>
    <property type="project" value="TreeGrafter"/>
</dbReference>